<comment type="caution">
    <text evidence="1">The sequence shown here is derived from an EMBL/GenBank/DDBJ whole genome shotgun (WGS) entry which is preliminary data.</text>
</comment>
<dbReference type="SUPFAM" id="SSF52540">
    <property type="entry name" value="P-loop containing nucleoside triphosphate hydrolases"/>
    <property type="match status" value="1"/>
</dbReference>
<dbReference type="CDD" id="cd18809">
    <property type="entry name" value="SF1_C_RecD"/>
    <property type="match status" value="1"/>
</dbReference>
<organism evidence="1 2">
    <name type="scientific">Rhynchospora pubera</name>
    <dbReference type="NCBI Taxonomy" id="906938"/>
    <lineage>
        <taxon>Eukaryota</taxon>
        <taxon>Viridiplantae</taxon>
        <taxon>Streptophyta</taxon>
        <taxon>Embryophyta</taxon>
        <taxon>Tracheophyta</taxon>
        <taxon>Spermatophyta</taxon>
        <taxon>Magnoliopsida</taxon>
        <taxon>Liliopsida</taxon>
        <taxon>Poales</taxon>
        <taxon>Cyperaceae</taxon>
        <taxon>Cyperoideae</taxon>
        <taxon>Rhynchosporeae</taxon>
        <taxon>Rhynchospora</taxon>
    </lineage>
</organism>
<dbReference type="Proteomes" id="UP001140206">
    <property type="component" value="Chromosome 3"/>
</dbReference>
<dbReference type="GO" id="GO:0004386">
    <property type="term" value="F:helicase activity"/>
    <property type="evidence" value="ECO:0007669"/>
    <property type="project" value="UniProtKB-KW"/>
</dbReference>
<dbReference type="Gene3D" id="3.40.50.300">
    <property type="entry name" value="P-loop containing nucleotide triphosphate hydrolases"/>
    <property type="match status" value="1"/>
</dbReference>
<name>A0AAV8EI22_9POAL</name>
<gene>
    <name evidence="1" type="ORF">LUZ62_065029</name>
</gene>
<keyword evidence="2" id="KW-1185">Reference proteome</keyword>
<protein>
    <submittedName>
        <fullName evidence="1">ATP-dependent DNA helicase PIF1</fullName>
    </submittedName>
</protein>
<keyword evidence="1" id="KW-0378">Hydrolase</keyword>
<keyword evidence="1" id="KW-0067">ATP-binding</keyword>
<keyword evidence="1" id="KW-0547">Nucleotide-binding</keyword>
<sequence>MTIHKSQGQSLDMVGLYLQEPVFSHEQLYVALSRTTSPHGLKILIANQDDLYKGCTKNIVYKEIFSMLGNSD</sequence>
<keyword evidence="1" id="KW-0347">Helicase</keyword>
<evidence type="ECO:0000313" key="2">
    <source>
        <dbReference type="Proteomes" id="UP001140206"/>
    </source>
</evidence>
<dbReference type="EMBL" id="JAMFTS010000003">
    <property type="protein sequence ID" value="KAJ4780772.1"/>
    <property type="molecule type" value="Genomic_DNA"/>
</dbReference>
<reference evidence="1" key="1">
    <citation type="submission" date="2022-08" db="EMBL/GenBank/DDBJ databases">
        <authorList>
            <person name="Marques A."/>
        </authorList>
    </citation>
    <scope>NUCLEOTIDE SEQUENCE</scope>
    <source>
        <strain evidence="1">RhyPub2mFocal</strain>
        <tissue evidence="1">Leaves</tissue>
    </source>
</reference>
<evidence type="ECO:0000313" key="1">
    <source>
        <dbReference type="EMBL" id="KAJ4780772.1"/>
    </source>
</evidence>
<proteinExistence type="predicted"/>
<accession>A0AAV8EI22</accession>
<dbReference type="AlphaFoldDB" id="A0AAV8EI22"/>
<dbReference type="InterPro" id="IPR027417">
    <property type="entry name" value="P-loop_NTPase"/>
</dbReference>